<organism evidence="10 11">
    <name type="scientific">Physocladia obscura</name>
    <dbReference type="NCBI Taxonomy" id="109957"/>
    <lineage>
        <taxon>Eukaryota</taxon>
        <taxon>Fungi</taxon>
        <taxon>Fungi incertae sedis</taxon>
        <taxon>Chytridiomycota</taxon>
        <taxon>Chytridiomycota incertae sedis</taxon>
        <taxon>Chytridiomycetes</taxon>
        <taxon>Chytridiales</taxon>
        <taxon>Chytriomycetaceae</taxon>
        <taxon>Physocladia</taxon>
    </lineage>
</organism>
<dbReference type="Proteomes" id="UP001211907">
    <property type="component" value="Unassembled WGS sequence"/>
</dbReference>
<accession>A0AAD5SX89</accession>
<dbReference type="PROSITE" id="PS50893">
    <property type="entry name" value="ABC_TRANSPORTER_2"/>
    <property type="match status" value="1"/>
</dbReference>
<evidence type="ECO:0000313" key="10">
    <source>
        <dbReference type="EMBL" id="KAJ3113665.1"/>
    </source>
</evidence>
<comment type="subcellular location">
    <subcellularLocation>
        <location evidence="1">Membrane</location>
        <topology evidence="1">Multi-pass membrane protein</topology>
    </subcellularLocation>
</comment>
<evidence type="ECO:0000256" key="4">
    <source>
        <dbReference type="ARBA" id="ARBA00022741"/>
    </source>
</evidence>
<keyword evidence="3 8" id="KW-0812">Transmembrane</keyword>
<dbReference type="Pfam" id="PF12698">
    <property type="entry name" value="ABC2_membrane_3"/>
    <property type="match status" value="1"/>
</dbReference>
<feature type="transmembrane region" description="Helical" evidence="8">
    <location>
        <begin position="324"/>
        <end position="343"/>
    </location>
</feature>
<protein>
    <submittedName>
        <fullName evidence="10">ATP-binding cassette sub- A member 1</fullName>
    </submittedName>
</protein>
<keyword evidence="2" id="KW-0813">Transport</keyword>
<evidence type="ECO:0000256" key="7">
    <source>
        <dbReference type="ARBA" id="ARBA00023136"/>
    </source>
</evidence>
<dbReference type="Gene3D" id="3.40.50.300">
    <property type="entry name" value="P-loop containing nucleotide triphosphate hydrolases"/>
    <property type="match status" value="1"/>
</dbReference>
<dbReference type="InterPro" id="IPR003439">
    <property type="entry name" value="ABC_transporter-like_ATP-bd"/>
</dbReference>
<dbReference type="GO" id="GO:0140359">
    <property type="term" value="F:ABC-type transporter activity"/>
    <property type="evidence" value="ECO:0007669"/>
    <property type="project" value="InterPro"/>
</dbReference>
<evidence type="ECO:0000256" key="5">
    <source>
        <dbReference type="ARBA" id="ARBA00022840"/>
    </source>
</evidence>
<evidence type="ECO:0000256" key="6">
    <source>
        <dbReference type="ARBA" id="ARBA00022989"/>
    </source>
</evidence>
<dbReference type="GO" id="GO:0016020">
    <property type="term" value="C:membrane"/>
    <property type="evidence" value="ECO:0007669"/>
    <property type="project" value="UniProtKB-SubCell"/>
</dbReference>
<dbReference type="EMBL" id="JADGJH010001429">
    <property type="protein sequence ID" value="KAJ3113665.1"/>
    <property type="molecule type" value="Genomic_DNA"/>
</dbReference>
<evidence type="ECO:0000259" key="9">
    <source>
        <dbReference type="PROSITE" id="PS50893"/>
    </source>
</evidence>
<dbReference type="InterPro" id="IPR003593">
    <property type="entry name" value="AAA+_ATPase"/>
</dbReference>
<dbReference type="SUPFAM" id="SSF52540">
    <property type="entry name" value="P-loop containing nucleoside triphosphate hydrolases"/>
    <property type="match status" value="1"/>
</dbReference>
<dbReference type="PROSITE" id="PS00211">
    <property type="entry name" value="ABC_TRANSPORTER_1"/>
    <property type="match status" value="1"/>
</dbReference>
<dbReference type="AlphaFoldDB" id="A0AAD5SX89"/>
<dbReference type="InterPro" id="IPR013525">
    <property type="entry name" value="ABC2_TM"/>
</dbReference>
<evidence type="ECO:0000313" key="11">
    <source>
        <dbReference type="Proteomes" id="UP001211907"/>
    </source>
</evidence>
<dbReference type="GO" id="GO:0005524">
    <property type="term" value="F:ATP binding"/>
    <property type="evidence" value="ECO:0007669"/>
    <property type="project" value="UniProtKB-KW"/>
</dbReference>
<feature type="transmembrane region" description="Helical" evidence="8">
    <location>
        <begin position="299"/>
        <end position="318"/>
    </location>
</feature>
<sequence>MATPEGFLPAKDAGVDNGIGDENGLGLLDASPALLNKQPFIVAFVSQMRIMLKRNAILQYRYLASTLAQAVFAPLIFHLVLYVLQQADYSNQRISDLHPPIGALSGVPPCTSYTGNCLLFMYYPQTAETTQYMKNFASANLNRTGVSFTISSTVLSDPNYSPSSDDKATIYPVQSQDYIYNYALNHPNVTRWAVTFDTVTSPHLNVRYQLWYNASLTANSSDIFGRELVSVIRGLDEAIITHVNGDTQQATLDYQLKDWPLIPAVTLSDTIVESLGAFLNQIVGEKEAKLRHGMEMMGLYPSVYWISNYLSISCLVLVNSFITVVLGIAFGMVMLAFMMTCFVRQARAAVLMGIFVFVIGLLFESFVFSSSTLGYIWWVPSLIPQFVPWILAIIPFFNFGRIFLDISTFTTGHLDDLTSTYIPGPGFPWSSLYSDIPQNLLPNYGSNGYPQLTHPVVLWVMMIADIVLYAILTWYFDAVIPDEYGTAQPLWFPLLPNYWGYEKVRGELDVAEWTRRNGAVVAGDLVFENEEEDVAAERVKALSLEDDSAIKIVRLRKTYRKSRFYTSTMDKHAVRNSSLTLTEGKLLALLGQNGAGKSTTMSMLAGLTPPTAGDALICGLSVRTQMSQIRRMLGVCPQHDILFEDLTAKEHIELYAGLKGVPKYEWTELFEERLKAVRLWTVKDVRAGTYSGGMKRRLSLVIATIGNPKVIFMDEPTTGMDPVNRRHVWTFIEKFKKNRVIILTTHSMEEADVLGDRIAIMAHGQLSAIGNSISLKNKYGAGYRISVITSNPEEMKQKVTSSVPGAKLEDDSAGALIYQFPLSSTPSIPSFVKWLEENSASGVNGISGVVKSWGISQTTLEEVFLKLIRDANPGETMSFLIGRRMLSTARVVRSAHVTPTTSSGSLVATRFTENLPSSFPSVKETMLPQAYYEYSHANSE</sequence>
<dbReference type="PANTHER" id="PTHR19229:SF205">
    <property type="entry name" value="ABC TRANSPORTER A FAMILY MEMBER 1-RELATED"/>
    <property type="match status" value="1"/>
</dbReference>
<keyword evidence="4" id="KW-0547">Nucleotide-binding</keyword>
<feature type="transmembrane region" description="Helical" evidence="8">
    <location>
        <begin position="375"/>
        <end position="397"/>
    </location>
</feature>
<dbReference type="InterPro" id="IPR017871">
    <property type="entry name" value="ABC_transporter-like_CS"/>
</dbReference>
<dbReference type="FunFam" id="3.40.50.300:FF:000665">
    <property type="entry name" value="ABC transporter A family member 2"/>
    <property type="match status" value="1"/>
</dbReference>
<dbReference type="GO" id="GO:0005319">
    <property type="term" value="F:lipid transporter activity"/>
    <property type="evidence" value="ECO:0007669"/>
    <property type="project" value="TreeGrafter"/>
</dbReference>
<dbReference type="PANTHER" id="PTHR19229">
    <property type="entry name" value="ATP-BINDING CASSETTE TRANSPORTER SUBFAMILY A ABCA"/>
    <property type="match status" value="1"/>
</dbReference>
<reference evidence="10" key="1">
    <citation type="submission" date="2020-05" db="EMBL/GenBank/DDBJ databases">
        <title>Phylogenomic resolution of chytrid fungi.</title>
        <authorList>
            <person name="Stajich J.E."/>
            <person name="Amses K."/>
            <person name="Simmons R."/>
            <person name="Seto K."/>
            <person name="Myers J."/>
            <person name="Bonds A."/>
            <person name="Quandt C.A."/>
            <person name="Barry K."/>
            <person name="Liu P."/>
            <person name="Grigoriev I."/>
            <person name="Longcore J.E."/>
            <person name="James T.Y."/>
        </authorList>
    </citation>
    <scope>NUCLEOTIDE SEQUENCE</scope>
    <source>
        <strain evidence="10">JEL0513</strain>
    </source>
</reference>
<evidence type="ECO:0000256" key="1">
    <source>
        <dbReference type="ARBA" id="ARBA00004141"/>
    </source>
</evidence>
<feature type="transmembrane region" description="Helical" evidence="8">
    <location>
        <begin position="62"/>
        <end position="84"/>
    </location>
</feature>
<evidence type="ECO:0000256" key="2">
    <source>
        <dbReference type="ARBA" id="ARBA00022448"/>
    </source>
</evidence>
<dbReference type="SMART" id="SM00382">
    <property type="entry name" value="AAA"/>
    <property type="match status" value="1"/>
</dbReference>
<keyword evidence="6 8" id="KW-1133">Transmembrane helix</keyword>
<dbReference type="GO" id="GO:0016887">
    <property type="term" value="F:ATP hydrolysis activity"/>
    <property type="evidence" value="ECO:0007669"/>
    <property type="project" value="InterPro"/>
</dbReference>
<keyword evidence="11" id="KW-1185">Reference proteome</keyword>
<feature type="domain" description="ABC transporter" evidence="9">
    <location>
        <begin position="553"/>
        <end position="788"/>
    </location>
</feature>
<feature type="transmembrane region" description="Helical" evidence="8">
    <location>
        <begin position="456"/>
        <end position="476"/>
    </location>
</feature>
<dbReference type="InterPro" id="IPR026082">
    <property type="entry name" value="ABCA"/>
</dbReference>
<keyword evidence="5 10" id="KW-0067">ATP-binding</keyword>
<dbReference type="CDD" id="cd03263">
    <property type="entry name" value="ABC_subfamily_A"/>
    <property type="match status" value="1"/>
</dbReference>
<comment type="caution">
    <text evidence="10">The sequence shown here is derived from an EMBL/GenBank/DDBJ whole genome shotgun (WGS) entry which is preliminary data.</text>
</comment>
<dbReference type="Pfam" id="PF00005">
    <property type="entry name" value="ABC_tran"/>
    <property type="match status" value="1"/>
</dbReference>
<gene>
    <name evidence="10" type="primary">ABCA1</name>
    <name evidence="10" type="ORF">HK100_001911</name>
</gene>
<dbReference type="InterPro" id="IPR027417">
    <property type="entry name" value="P-loop_NTPase"/>
</dbReference>
<evidence type="ECO:0000256" key="8">
    <source>
        <dbReference type="SAM" id="Phobius"/>
    </source>
</evidence>
<feature type="transmembrane region" description="Helical" evidence="8">
    <location>
        <begin position="350"/>
        <end position="369"/>
    </location>
</feature>
<evidence type="ECO:0000256" key="3">
    <source>
        <dbReference type="ARBA" id="ARBA00022692"/>
    </source>
</evidence>
<keyword evidence="7 8" id="KW-0472">Membrane</keyword>
<name>A0AAD5SX89_9FUNG</name>
<proteinExistence type="predicted"/>